<protein>
    <submittedName>
        <fullName evidence="1">Uncharacterized protein</fullName>
    </submittedName>
</protein>
<sequence length="134" mass="13633">MEGLAGAVYAWPCRAGVTANPETFPISPLQRAPAAMPMRAPVCRAVLALAAAAPLSAFAAVDADAGEAAPAAVVQELAPTVAYAGTASAPFARNTHLPWSRVPTAAAIIRSCWRAIAMSTCHGAHRPRATASST</sequence>
<gene>
    <name evidence="1" type="ORF">RUN39_v1_140005</name>
</gene>
<accession>A0A0S4TN79</accession>
<organism evidence="1">
    <name type="scientific">Ralstonia solanacearum</name>
    <name type="common">Pseudomonas solanacearum</name>
    <dbReference type="NCBI Taxonomy" id="305"/>
    <lineage>
        <taxon>Bacteria</taxon>
        <taxon>Pseudomonadati</taxon>
        <taxon>Pseudomonadota</taxon>
        <taxon>Betaproteobacteria</taxon>
        <taxon>Burkholderiales</taxon>
        <taxon>Burkholderiaceae</taxon>
        <taxon>Ralstonia</taxon>
        <taxon>Ralstonia solanacearum species complex</taxon>
    </lineage>
</organism>
<name>A0A0S4TN79_RALSL</name>
<evidence type="ECO:0000313" key="1">
    <source>
        <dbReference type="EMBL" id="CUV11433.1"/>
    </source>
</evidence>
<proteinExistence type="predicted"/>
<dbReference type="EMBL" id="LN899819">
    <property type="protein sequence ID" value="CUV11433.1"/>
    <property type="molecule type" value="Genomic_DNA"/>
</dbReference>
<dbReference type="AlphaFoldDB" id="A0A0S4TN79"/>
<reference evidence="1" key="1">
    <citation type="submission" date="2015-10" db="EMBL/GenBank/DDBJ databases">
        <authorList>
            <person name="Gilbert D.G."/>
        </authorList>
    </citation>
    <scope>NUCLEOTIDE SEQUENCE</scope>
    <source>
        <strain evidence="1">Phyl III-seqv23</strain>
    </source>
</reference>